<evidence type="ECO:0000313" key="2">
    <source>
        <dbReference type="Proteomes" id="UP000660021"/>
    </source>
</evidence>
<dbReference type="RefSeq" id="WP_186963862.1">
    <property type="nucleotide sequence ID" value="NZ_JACOPR010000005.1"/>
</dbReference>
<keyword evidence="2" id="KW-1185">Reference proteome</keyword>
<reference evidence="1 2" key="1">
    <citation type="submission" date="2020-08" db="EMBL/GenBank/DDBJ databases">
        <title>Genome public.</title>
        <authorList>
            <person name="Liu C."/>
            <person name="Sun Q."/>
        </authorList>
    </citation>
    <scope>NUCLEOTIDE SEQUENCE [LARGE SCALE GENOMIC DNA]</scope>
    <source>
        <strain evidence="1 2">New-38</strain>
    </source>
</reference>
<gene>
    <name evidence="1" type="ORF">H8S34_09790</name>
</gene>
<organism evidence="1 2">
    <name type="scientific">Pseudoflavonifractor hominis</name>
    <dbReference type="NCBI Taxonomy" id="2763059"/>
    <lineage>
        <taxon>Bacteria</taxon>
        <taxon>Bacillati</taxon>
        <taxon>Bacillota</taxon>
        <taxon>Clostridia</taxon>
        <taxon>Eubacteriales</taxon>
        <taxon>Oscillospiraceae</taxon>
        <taxon>Pseudoflavonifractor</taxon>
    </lineage>
</organism>
<name>A0ABR7HUD5_9FIRM</name>
<dbReference type="EMBL" id="JACOPR010000005">
    <property type="protein sequence ID" value="MBC5731119.1"/>
    <property type="molecule type" value="Genomic_DNA"/>
</dbReference>
<evidence type="ECO:0008006" key="3">
    <source>
        <dbReference type="Google" id="ProtNLM"/>
    </source>
</evidence>
<protein>
    <recommendedName>
        <fullName evidence="3">Phage protein</fullName>
    </recommendedName>
</protein>
<proteinExistence type="predicted"/>
<accession>A0ABR7HUD5</accession>
<comment type="caution">
    <text evidence="1">The sequence shown here is derived from an EMBL/GenBank/DDBJ whole genome shotgun (WGS) entry which is preliminary data.</text>
</comment>
<sequence>MAKYQQYESVVLKDGQIVTIVEVYEPNGYDADVGHSPKDWSMVCGITDADIVRKATREELEQEYQESMRQLKEQGILK</sequence>
<evidence type="ECO:0000313" key="1">
    <source>
        <dbReference type="EMBL" id="MBC5731119.1"/>
    </source>
</evidence>
<dbReference type="Proteomes" id="UP000660021">
    <property type="component" value="Unassembled WGS sequence"/>
</dbReference>